<comment type="caution">
    <text evidence="2">The sequence shown here is derived from an EMBL/GenBank/DDBJ whole genome shotgun (WGS) entry which is preliminary data.</text>
</comment>
<gene>
    <name evidence="2" type="ORF">ACFOWE_00580</name>
</gene>
<feature type="domain" description="HTH luxR-type" evidence="1">
    <location>
        <begin position="48"/>
        <end position="96"/>
    </location>
</feature>
<evidence type="ECO:0000313" key="2">
    <source>
        <dbReference type="EMBL" id="MFC4056778.1"/>
    </source>
</evidence>
<dbReference type="EMBL" id="JBHSBM010000004">
    <property type="protein sequence ID" value="MFC4056778.1"/>
    <property type="molecule type" value="Genomic_DNA"/>
</dbReference>
<organism evidence="2 3">
    <name type="scientific">Planomonospora corallina</name>
    <dbReference type="NCBI Taxonomy" id="1806052"/>
    <lineage>
        <taxon>Bacteria</taxon>
        <taxon>Bacillati</taxon>
        <taxon>Actinomycetota</taxon>
        <taxon>Actinomycetes</taxon>
        <taxon>Streptosporangiales</taxon>
        <taxon>Streptosporangiaceae</taxon>
        <taxon>Planomonospora</taxon>
    </lineage>
</organism>
<keyword evidence="3" id="KW-1185">Reference proteome</keyword>
<dbReference type="InterPro" id="IPR000792">
    <property type="entry name" value="Tscrpt_reg_LuxR_C"/>
</dbReference>
<dbReference type="InterPro" id="IPR016032">
    <property type="entry name" value="Sig_transdc_resp-reg_C-effctor"/>
</dbReference>
<dbReference type="InterPro" id="IPR036388">
    <property type="entry name" value="WH-like_DNA-bd_sf"/>
</dbReference>
<dbReference type="Gene3D" id="1.10.10.10">
    <property type="entry name" value="Winged helix-like DNA-binding domain superfamily/Winged helix DNA-binding domain"/>
    <property type="match status" value="1"/>
</dbReference>
<proteinExistence type="predicted"/>
<evidence type="ECO:0000313" key="3">
    <source>
        <dbReference type="Proteomes" id="UP001595850"/>
    </source>
</evidence>
<reference evidence="3" key="1">
    <citation type="journal article" date="2019" name="Int. J. Syst. Evol. Microbiol.">
        <title>The Global Catalogue of Microorganisms (GCM) 10K type strain sequencing project: providing services to taxonomists for standard genome sequencing and annotation.</title>
        <authorList>
            <consortium name="The Broad Institute Genomics Platform"/>
            <consortium name="The Broad Institute Genome Sequencing Center for Infectious Disease"/>
            <person name="Wu L."/>
            <person name="Ma J."/>
        </authorList>
    </citation>
    <scope>NUCLEOTIDE SEQUENCE [LARGE SCALE GENOMIC DNA]</scope>
    <source>
        <strain evidence="3">TBRC 4489</strain>
    </source>
</reference>
<dbReference type="Proteomes" id="UP001595850">
    <property type="component" value="Unassembled WGS sequence"/>
</dbReference>
<protein>
    <recommendedName>
        <fullName evidence="1">HTH luxR-type domain-containing protein</fullName>
    </recommendedName>
</protein>
<dbReference type="SMART" id="SM00421">
    <property type="entry name" value="HTH_LUXR"/>
    <property type="match status" value="1"/>
</dbReference>
<evidence type="ECO:0000259" key="1">
    <source>
        <dbReference type="SMART" id="SM00421"/>
    </source>
</evidence>
<dbReference type="RefSeq" id="WP_377284737.1">
    <property type="nucleotide sequence ID" value="NZ_JBHSBM010000004.1"/>
</dbReference>
<accession>A0ABV8HXX1</accession>
<dbReference type="SUPFAM" id="SSF46894">
    <property type="entry name" value="C-terminal effector domain of the bipartite response regulators"/>
    <property type="match status" value="1"/>
</dbReference>
<sequence length="113" mass="12201">MRQRTADAVVDVLVDDDHGVMPIPAELRAVVNKARAIAAGRDTGTARARLLVHGRWLSTAEIAASLCLSTHTVRDYLKQAFEKVGVSTRGGLVAKIFAEHYKGTLNPDIHTGL</sequence>
<name>A0ABV8HXX1_9ACTN</name>